<keyword evidence="3" id="KW-0489">Methyltransferase</keyword>
<feature type="domain" description="PWWP" evidence="2">
    <location>
        <begin position="211"/>
        <end position="280"/>
    </location>
</feature>
<dbReference type="AlphaFoldDB" id="A0A1J3FQI8"/>
<sequence length="382" mass="42831">MIIKRKLKTRLPNLKRCKPSNSASECGGSRKKRKANLGGYYPLNLLGEIAAGIVPGVGRNGFSASWCTEVSCSPAVEVESVSNRRSDSGTARDAPAGASRPPVIRTSRGRIQVLPSRFNDSVLDNWRKDSNNSSERDCDYEEAVECRNEKVSSRGLKASNLKSKQLDRNRKYNALYKEETFHEKHADARARVEDEKVPRKDGSYGPENFYSGDLVWAKSGRNEPFWPAIVIDPMTQAPELVLRSCIPDAACVVFFGHSGNENERDYAWVRRGMIFPFVDYVARFQEQSELQGCDPGDFQKALEEAFLADQGFTEKLMNDIHMAAGNPTFNDSFYRWIQETAASNQDRTNNAPSQELLKKYRNPLACVGCGTVISFEMAKKKK</sequence>
<dbReference type="Gene3D" id="2.30.30.140">
    <property type="match status" value="1"/>
</dbReference>
<evidence type="ECO:0000256" key="1">
    <source>
        <dbReference type="SAM" id="MobiDB-lite"/>
    </source>
</evidence>
<dbReference type="GO" id="GO:0032259">
    <property type="term" value="P:methylation"/>
    <property type="evidence" value="ECO:0007669"/>
    <property type="project" value="UniProtKB-KW"/>
</dbReference>
<dbReference type="EMBL" id="GEVK01006437">
    <property type="protein sequence ID" value="JAU46395.1"/>
    <property type="molecule type" value="Transcribed_RNA"/>
</dbReference>
<dbReference type="FunFam" id="2.30.30.140:FF:000108">
    <property type="entry name" value="Histone-lysine N-methyltransferase"/>
    <property type="match status" value="1"/>
</dbReference>
<dbReference type="SUPFAM" id="SSF63748">
    <property type="entry name" value="Tudor/PWWP/MBT"/>
    <property type="match status" value="1"/>
</dbReference>
<dbReference type="GO" id="GO:0008168">
    <property type="term" value="F:methyltransferase activity"/>
    <property type="evidence" value="ECO:0007669"/>
    <property type="project" value="UniProtKB-KW"/>
</dbReference>
<evidence type="ECO:0000259" key="2">
    <source>
        <dbReference type="PROSITE" id="PS50812"/>
    </source>
</evidence>
<keyword evidence="3" id="KW-0808">Transferase</keyword>
<evidence type="ECO:0000313" key="3">
    <source>
        <dbReference type="EMBL" id="JAU46395.1"/>
    </source>
</evidence>
<dbReference type="CDD" id="cd20143">
    <property type="entry name" value="PWWP_AtATX3-like"/>
    <property type="match status" value="1"/>
</dbReference>
<gene>
    <name evidence="3" type="ORF">LC_TR7406_c11_g1_i1_g.25787</name>
</gene>
<name>A0A1J3FQI8_NOCCA</name>
<dbReference type="Pfam" id="PF00855">
    <property type="entry name" value="PWWP"/>
    <property type="match status" value="1"/>
</dbReference>
<organism evidence="3">
    <name type="scientific">Noccaea caerulescens</name>
    <name type="common">Alpine penny-cress</name>
    <name type="synonym">Thlaspi caerulescens</name>
    <dbReference type="NCBI Taxonomy" id="107243"/>
    <lineage>
        <taxon>Eukaryota</taxon>
        <taxon>Viridiplantae</taxon>
        <taxon>Streptophyta</taxon>
        <taxon>Embryophyta</taxon>
        <taxon>Tracheophyta</taxon>
        <taxon>Spermatophyta</taxon>
        <taxon>Magnoliopsida</taxon>
        <taxon>eudicotyledons</taxon>
        <taxon>Gunneridae</taxon>
        <taxon>Pentapetalae</taxon>
        <taxon>rosids</taxon>
        <taxon>malvids</taxon>
        <taxon>Brassicales</taxon>
        <taxon>Brassicaceae</taxon>
        <taxon>Coluteocarpeae</taxon>
        <taxon>Noccaea</taxon>
    </lineage>
</organism>
<dbReference type="PROSITE" id="PS50812">
    <property type="entry name" value="PWWP"/>
    <property type="match status" value="1"/>
</dbReference>
<protein>
    <submittedName>
        <fullName evidence="3">Histone-lysine N-methyltransferase ATX4</fullName>
    </submittedName>
</protein>
<accession>A0A1J3FQI8</accession>
<proteinExistence type="predicted"/>
<reference evidence="3" key="1">
    <citation type="submission" date="2016-07" db="EMBL/GenBank/DDBJ databases">
        <title>De novo transcriptome assembly of four accessions of the metal hyperaccumulator plant Noccaea caerulescens.</title>
        <authorList>
            <person name="Blande D."/>
            <person name="Halimaa P."/>
            <person name="Tervahauta A.I."/>
            <person name="Aarts M.G."/>
            <person name="Karenlampi S.O."/>
        </authorList>
    </citation>
    <scope>NUCLEOTIDE SEQUENCE</scope>
</reference>
<feature type="region of interest" description="Disordered" evidence="1">
    <location>
        <begin position="78"/>
        <end position="106"/>
    </location>
</feature>
<dbReference type="InterPro" id="IPR000313">
    <property type="entry name" value="PWWP_dom"/>
</dbReference>